<gene>
    <name evidence="2" type="ORF">EXIGLDRAFT_769186</name>
</gene>
<keyword evidence="3" id="KW-1185">Reference proteome</keyword>
<dbReference type="EMBL" id="KV426012">
    <property type="protein sequence ID" value="KZV92207.1"/>
    <property type="molecule type" value="Genomic_DNA"/>
</dbReference>
<name>A0A165HMY9_EXIGL</name>
<keyword evidence="1" id="KW-0472">Membrane</keyword>
<protein>
    <recommendedName>
        <fullName evidence="4">Glucose receptor Git3 N-terminal domain-containing protein</fullName>
    </recommendedName>
</protein>
<feature type="transmembrane region" description="Helical" evidence="1">
    <location>
        <begin position="164"/>
        <end position="186"/>
    </location>
</feature>
<reference evidence="2 3" key="1">
    <citation type="journal article" date="2016" name="Mol. Biol. Evol.">
        <title>Comparative Genomics of Early-Diverging Mushroom-Forming Fungi Provides Insights into the Origins of Lignocellulose Decay Capabilities.</title>
        <authorList>
            <person name="Nagy L.G."/>
            <person name="Riley R."/>
            <person name="Tritt A."/>
            <person name="Adam C."/>
            <person name="Daum C."/>
            <person name="Floudas D."/>
            <person name="Sun H."/>
            <person name="Yadav J.S."/>
            <person name="Pangilinan J."/>
            <person name="Larsson K.H."/>
            <person name="Matsuura K."/>
            <person name="Barry K."/>
            <person name="Labutti K."/>
            <person name="Kuo R."/>
            <person name="Ohm R.A."/>
            <person name="Bhattacharya S.S."/>
            <person name="Shirouzu T."/>
            <person name="Yoshinaga Y."/>
            <person name="Martin F.M."/>
            <person name="Grigoriev I.V."/>
            <person name="Hibbett D.S."/>
        </authorList>
    </citation>
    <scope>NUCLEOTIDE SEQUENCE [LARGE SCALE GENOMIC DNA]</scope>
    <source>
        <strain evidence="2 3">HHB12029</strain>
    </source>
</reference>
<keyword evidence="1" id="KW-1133">Transmembrane helix</keyword>
<keyword evidence="1" id="KW-0812">Transmembrane</keyword>
<feature type="transmembrane region" description="Helical" evidence="1">
    <location>
        <begin position="226"/>
        <end position="246"/>
    </location>
</feature>
<organism evidence="2 3">
    <name type="scientific">Exidia glandulosa HHB12029</name>
    <dbReference type="NCBI Taxonomy" id="1314781"/>
    <lineage>
        <taxon>Eukaryota</taxon>
        <taxon>Fungi</taxon>
        <taxon>Dikarya</taxon>
        <taxon>Basidiomycota</taxon>
        <taxon>Agaricomycotina</taxon>
        <taxon>Agaricomycetes</taxon>
        <taxon>Auriculariales</taxon>
        <taxon>Exidiaceae</taxon>
        <taxon>Exidia</taxon>
    </lineage>
</organism>
<accession>A0A165HMY9</accession>
<dbReference type="OrthoDB" id="18453at2759"/>
<dbReference type="AlphaFoldDB" id="A0A165HMY9"/>
<feature type="transmembrane region" description="Helical" evidence="1">
    <location>
        <begin position="20"/>
        <end position="44"/>
    </location>
</feature>
<feature type="transmembrane region" description="Helical" evidence="1">
    <location>
        <begin position="113"/>
        <end position="134"/>
    </location>
</feature>
<evidence type="ECO:0000256" key="1">
    <source>
        <dbReference type="SAM" id="Phobius"/>
    </source>
</evidence>
<dbReference type="STRING" id="1314781.A0A165HMY9"/>
<dbReference type="InParanoid" id="A0A165HMY9"/>
<feature type="transmembrane region" description="Helical" evidence="1">
    <location>
        <begin position="88"/>
        <end position="106"/>
    </location>
</feature>
<dbReference type="Proteomes" id="UP000077266">
    <property type="component" value="Unassembled WGS sequence"/>
</dbReference>
<evidence type="ECO:0008006" key="4">
    <source>
        <dbReference type="Google" id="ProtNLM"/>
    </source>
</evidence>
<sequence length="322" mass="35763">MLSTSHDEQCMKRDLSRVEYAGVMAGVLACVSSLVAAMVVFAIVACRAIRNLLHSLKGERIPRKIFATHLDVYVMCLLFSTSTEAVGGILSAIAVHTFLVVTSRWTPPKGFRIPIVVIVCALLYRAALYAAVVASKRQGIPVFERTPLWCTISNDYGWGRIPTAYLWTGISTAVSTVLYVMLFLYIRGNLVINSTGFWRMKLRKAPPPIEQVGGEFSMNRQSLKMLAYPIFNIVLSVPYWAMRWSVGYAAQNSIRSPWYFVCVLPHYAGGLGIVILLRLTRPTLLGRASSQPKVRVARESSEPKFAHPDPEQIADAECMEAS</sequence>
<evidence type="ECO:0000313" key="2">
    <source>
        <dbReference type="EMBL" id="KZV92207.1"/>
    </source>
</evidence>
<evidence type="ECO:0000313" key="3">
    <source>
        <dbReference type="Proteomes" id="UP000077266"/>
    </source>
</evidence>
<feature type="transmembrane region" description="Helical" evidence="1">
    <location>
        <begin position="258"/>
        <end position="277"/>
    </location>
</feature>
<proteinExistence type="predicted"/>